<feature type="transmembrane region" description="Helical" evidence="1">
    <location>
        <begin position="20"/>
        <end position="37"/>
    </location>
</feature>
<protein>
    <submittedName>
        <fullName evidence="2">Uncharacterized protein</fullName>
    </submittedName>
</protein>
<dbReference type="EMBL" id="CP090895">
    <property type="protein sequence ID" value="ULT86581.1"/>
    <property type="molecule type" value="Genomic_DNA"/>
</dbReference>
<accession>A0AAE9CYD2</accession>
<keyword evidence="1" id="KW-0812">Transmembrane</keyword>
<keyword evidence="1" id="KW-0472">Membrane</keyword>
<organism evidence="2 3">
    <name type="scientific">Caenorhabditis briggsae</name>
    <dbReference type="NCBI Taxonomy" id="6238"/>
    <lineage>
        <taxon>Eukaryota</taxon>
        <taxon>Metazoa</taxon>
        <taxon>Ecdysozoa</taxon>
        <taxon>Nematoda</taxon>
        <taxon>Chromadorea</taxon>
        <taxon>Rhabditida</taxon>
        <taxon>Rhabditina</taxon>
        <taxon>Rhabditomorpha</taxon>
        <taxon>Rhabditoidea</taxon>
        <taxon>Rhabditidae</taxon>
        <taxon>Peloderinae</taxon>
        <taxon>Caenorhabditis</taxon>
    </lineage>
</organism>
<evidence type="ECO:0000256" key="1">
    <source>
        <dbReference type="SAM" id="Phobius"/>
    </source>
</evidence>
<reference evidence="2 3" key="1">
    <citation type="submission" date="2022-02" db="EMBL/GenBank/DDBJ databases">
        <title>Chromosome-level reference genomes for two strains of Caenorhabditis briggsae: an improved platform for comparative genomics.</title>
        <authorList>
            <person name="Stevens L."/>
            <person name="Andersen E.C."/>
        </authorList>
    </citation>
    <scope>NUCLEOTIDE SEQUENCE [LARGE SCALE GENOMIC DNA]</scope>
    <source>
        <strain evidence="2">QX1410_ONT</strain>
        <tissue evidence="2">Whole-organism</tissue>
    </source>
</reference>
<dbReference type="AlphaFoldDB" id="A0AAE9CYD2"/>
<name>A0AAE9CYD2_CAEBR</name>
<gene>
    <name evidence="2" type="ORF">L3Y34_006349</name>
</gene>
<dbReference type="Proteomes" id="UP000827892">
    <property type="component" value="Chromosome V"/>
</dbReference>
<proteinExistence type="predicted"/>
<evidence type="ECO:0000313" key="3">
    <source>
        <dbReference type="Proteomes" id="UP000827892"/>
    </source>
</evidence>
<evidence type="ECO:0000313" key="2">
    <source>
        <dbReference type="EMBL" id="ULT86581.1"/>
    </source>
</evidence>
<keyword evidence="1" id="KW-1133">Transmembrane helix</keyword>
<sequence length="76" mass="8301">MRNEQMERMKKAEKIKRQNLANAFISTTIFSAMPGILMTVPVGLTFGGFCAIVGAKISIKLAENAEKPKIDEDSGI</sequence>